<evidence type="ECO:0000313" key="2">
    <source>
        <dbReference type="Proteomes" id="UP001194468"/>
    </source>
</evidence>
<organism evidence="1 2">
    <name type="scientific">Boletus edulis BED1</name>
    <dbReference type="NCBI Taxonomy" id="1328754"/>
    <lineage>
        <taxon>Eukaryota</taxon>
        <taxon>Fungi</taxon>
        <taxon>Dikarya</taxon>
        <taxon>Basidiomycota</taxon>
        <taxon>Agaricomycotina</taxon>
        <taxon>Agaricomycetes</taxon>
        <taxon>Agaricomycetidae</taxon>
        <taxon>Boletales</taxon>
        <taxon>Boletineae</taxon>
        <taxon>Boletaceae</taxon>
        <taxon>Boletoideae</taxon>
        <taxon>Boletus</taxon>
    </lineage>
</organism>
<comment type="caution">
    <text evidence="1">The sequence shown here is derived from an EMBL/GenBank/DDBJ whole genome shotgun (WGS) entry which is preliminary data.</text>
</comment>
<accession>A0AAD4BI69</accession>
<sequence length="233" mass="25660">QLDNVQRFISTADAYADQDIIQKLQELNEESKEHISIGEFVLGAIGTVMVNHLAVLEGNEDVTLFLQLAFQGYLSHVLCQIISSWTVDQRLNAFIKEMYQRLRKAETQAISGHWRVLTRTHILPTYVSDPKILVENFMTGFSDIVAAAGLSPQPDAMSKFWSEIGSKTSSIVSHAGTFGNMVSGMISGDFEVFAVQPGATFDRESMVDINEDQGTPQGTEVAQTVLCVSRVGL</sequence>
<reference evidence="1" key="2">
    <citation type="journal article" date="2020" name="Nat. Commun.">
        <title>Large-scale genome sequencing of mycorrhizal fungi provides insights into the early evolution of symbiotic traits.</title>
        <authorList>
            <person name="Miyauchi S."/>
            <person name="Kiss E."/>
            <person name="Kuo A."/>
            <person name="Drula E."/>
            <person name="Kohler A."/>
            <person name="Sanchez-Garcia M."/>
            <person name="Morin E."/>
            <person name="Andreopoulos B."/>
            <person name="Barry K.W."/>
            <person name="Bonito G."/>
            <person name="Buee M."/>
            <person name="Carver A."/>
            <person name="Chen C."/>
            <person name="Cichocki N."/>
            <person name="Clum A."/>
            <person name="Culley D."/>
            <person name="Crous P.W."/>
            <person name="Fauchery L."/>
            <person name="Girlanda M."/>
            <person name="Hayes R.D."/>
            <person name="Keri Z."/>
            <person name="LaButti K."/>
            <person name="Lipzen A."/>
            <person name="Lombard V."/>
            <person name="Magnuson J."/>
            <person name="Maillard F."/>
            <person name="Murat C."/>
            <person name="Nolan M."/>
            <person name="Ohm R.A."/>
            <person name="Pangilinan J."/>
            <person name="Pereira M.F."/>
            <person name="Perotto S."/>
            <person name="Peter M."/>
            <person name="Pfister S."/>
            <person name="Riley R."/>
            <person name="Sitrit Y."/>
            <person name="Stielow J.B."/>
            <person name="Szollosi G."/>
            <person name="Zifcakova L."/>
            <person name="Stursova M."/>
            <person name="Spatafora J.W."/>
            <person name="Tedersoo L."/>
            <person name="Vaario L.M."/>
            <person name="Yamada A."/>
            <person name="Yan M."/>
            <person name="Wang P."/>
            <person name="Xu J."/>
            <person name="Bruns T."/>
            <person name="Baldrian P."/>
            <person name="Vilgalys R."/>
            <person name="Dunand C."/>
            <person name="Henrissat B."/>
            <person name="Grigoriev I.V."/>
            <person name="Hibbett D."/>
            <person name="Nagy L.G."/>
            <person name="Martin F.M."/>
        </authorList>
    </citation>
    <scope>NUCLEOTIDE SEQUENCE</scope>
    <source>
        <strain evidence="1">BED1</strain>
    </source>
</reference>
<dbReference type="AlphaFoldDB" id="A0AAD4BI69"/>
<feature type="non-terminal residue" evidence="1">
    <location>
        <position position="233"/>
    </location>
</feature>
<gene>
    <name evidence="1" type="ORF">L210DRAFT_811531</name>
</gene>
<evidence type="ECO:0000313" key="1">
    <source>
        <dbReference type="EMBL" id="KAF8431006.1"/>
    </source>
</evidence>
<proteinExistence type="predicted"/>
<feature type="non-terminal residue" evidence="1">
    <location>
        <position position="1"/>
    </location>
</feature>
<protein>
    <submittedName>
        <fullName evidence="1">Uncharacterized protein</fullName>
    </submittedName>
</protein>
<dbReference type="EMBL" id="WHUW01000054">
    <property type="protein sequence ID" value="KAF8431006.1"/>
    <property type="molecule type" value="Genomic_DNA"/>
</dbReference>
<dbReference type="Proteomes" id="UP001194468">
    <property type="component" value="Unassembled WGS sequence"/>
</dbReference>
<keyword evidence="2" id="KW-1185">Reference proteome</keyword>
<reference evidence="1" key="1">
    <citation type="submission" date="2019-10" db="EMBL/GenBank/DDBJ databases">
        <authorList>
            <consortium name="DOE Joint Genome Institute"/>
            <person name="Kuo A."/>
            <person name="Miyauchi S."/>
            <person name="Kiss E."/>
            <person name="Drula E."/>
            <person name="Kohler A."/>
            <person name="Sanchez-Garcia M."/>
            <person name="Andreopoulos B."/>
            <person name="Barry K.W."/>
            <person name="Bonito G."/>
            <person name="Buee M."/>
            <person name="Carver A."/>
            <person name="Chen C."/>
            <person name="Cichocki N."/>
            <person name="Clum A."/>
            <person name="Culley D."/>
            <person name="Crous P.W."/>
            <person name="Fauchery L."/>
            <person name="Girlanda M."/>
            <person name="Hayes R."/>
            <person name="Keri Z."/>
            <person name="LaButti K."/>
            <person name="Lipzen A."/>
            <person name="Lombard V."/>
            <person name="Magnuson J."/>
            <person name="Maillard F."/>
            <person name="Morin E."/>
            <person name="Murat C."/>
            <person name="Nolan M."/>
            <person name="Ohm R."/>
            <person name="Pangilinan J."/>
            <person name="Pereira M."/>
            <person name="Perotto S."/>
            <person name="Peter M."/>
            <person name="Riley R."/>
            <person name="Sitrit Y."/>
            <person name="Stielow B."/>
            <person name="Szollosi G."/>
            <person name="Zifcakova L."/>
            <person name="Stursova M."/>
            <person name="Spatafora J.W."/>
            <person name="Tedersoo L."/>
            <person name="Vaario L.-M."/>
            <person name="Yamada A."/>
            <person name="Yan M."/>
            <person name="Wang P."/>
            <person name="Xu J."/>
            <person name="Bruns T."/>
            <person name="Baldrian P."/>
            <person name="Vilgalys R."/>
            <person name="Henrissat B."/>
            <person name="Grigoriev I.V."/>
            <person name="Hibbett D."/>
            <person name="Nagy L.G."/>
            <person name="Martin F.M."/>
        </authorList>
    </citation>
    <scope>NUCLEOTIDE SEQUENCE</scope>
    <source>
        <strain evidence="1">BED1</strain>
    </source>
</reference>
<name>A0AAD4BI69_BOLED</name>